<feature type="compositionally biased region" description="Basic and acidic residues" evidence="1">
    <location>
        <begin position="254"/>
        <end position="266"/>
    </location>
</feature>
<keyword evidence="3" id="KW-1185">Reference proteome</keyword>
<evidence type="ECO:0000256" key="1">
    <source>
        <dbReference type="SAM" id="MobiDB-lite"/>
    </source>
</evidence>
<protein>
    <submittedName>
        <fullName evidence="2">Uncharacterized protein</fullName>
    </submittedName>
</protein>
<accession>A0A6A6DHI7</accession>
<feature type="compositionally biased region" description="Polar residues" evidence="1">
    <location>
        <begin position="291"/>
        <end position="303"/>
    </location>
</feature>
<dbReference type="OrthoDB" id="303107at2759"/>
<reference evidence="2" key="1">
    <citation type="journal article" date="2020" name="Stud. Mycol.">
        <title>101 Dothideomycetes genomes: a test case for predicting lifestyles and emergence of pathogens.</title>
        <authorList>
            <person name="Haridas S."/>
            <person name="Albert R."/>
            <person name="Binder M."/>
            <person name="Bloem J."/>
            <person name="Labutti K."/>
            <person name="Salamov A."/>
            <person name="Andreopoulos B."/>
            <person name="Baker S."/>
            <person name="Barry K."/>
            <person name="Bills G."/>
            <person name="Bluhm B."/>
            <person name="Cannon C."/>
            <person name="Castanera R."/>
            <person name="Culley D."/>
            <person name="Daum C."/>
            <person name="Ezra D."/>
            <person name="Gonzalez J."/>
            <person name="Henrissat B."/>
            <person name="Kuo A."/>
            <person name="Liang C."/>
            <person name="Lipzen A."/>
            <person name="Lutzoni F."/>
            <person name="Magnuson J."/>
            <person name="Mondo S."/>
            <person name="Nolan M."/>
            <person name="Ohm R."/>
            <person name="Pangilinan J."/>
            <person name="Park H.-J."/>
            <person name="Ramirez L."/>
            <person name="Alfaro M."/>
            <person name="Sun H."/>
            <person name="Tritt A."/>
            <person name="Yoshinaga Y."/>
            <person name="Zwiers L.-H."/>
            <person name="Turgeon B."/>
            <person name="Goodwin S."/>
            <person name="Spatafora J."/>
            <person name="Crous P."/>
            <person name="Grigoriev I."/>
        </authorList>
    </citation>
    <scope>NUCLEOTIDE SEQUENCE</scope>
    <source>
        <strain evidence="2">CBS 207.26</strain>
    </source>
</reference>
<feature type="region of interest" description="Disordered" evidence="1">
    <location>
        <begin position="192"/>
        <end position="214"/>
    </location>
</feature>
<name>A0A6A6DHI7_9PEZI</name>
<proteinExistence type="predicted"/>
<sequence>MAPKPGTQMEPWTTMETAYLIYWIDKWREDGDNFEKSIVEKLNLIRSVKKRGKRTARSTITFQRILDKLRWCCSTAPALPDRKKLVLNDLLTQGTSYFPRRWMSKELFDAVNEYRHTNGLGKLSSEFLREGDRQDPVVVDHDDDSRTSGQKKLLTFKGIKYPPGWPAKPIQAPPQSVAHKSCSAKHRKKRIRSGFQQTERISGDHRPGAPSQSIQTLSISEEEYFSFSCSETIPLGQCDQGCSQNIKESANGPEKLDARGPKRQAIDDSDIFPSSDTDNVIPINRSKRSARYNQGQRGSSQLSKSHRQREDFKKENERLRGEIRKLRIEKEEEVGKLENQIRLLSNLLRSKEKEARNEIQRKLSIKRTIEWEPDEGVNKILRDFMARDRNADHLRDKVMAVYGSLGAKSLPDPSEMDVRDKWEDVRERIKTTFRVRDVPNRNSLPREMPNALWSDVGFLFHDELKTSKVIFERLAKRTKHWCLLRSLVGTQLCSRVFQSSFPISCEDNSRKLETLYSLIALEGGLAKVRTLDVTIHKLIMDEEQFREGVLPNKAREETTLLSRCLASFLDSGGSVEPEDFLSTGNDDDTKTGSSWLQECFERAFKLKTDLLMSSLGYEVKCFKVGVSFDSTYMEAEDESGCSRTVSPLSWMKVKLCLFPALIQYEPKKLSATEDDLTSALVSQKTLFPSPDVGKDNENVIKKAIVLVE</sequence>
<evidence type="ECO:0000313" key="3">
    <source>
        <dbReference type="Proteomes" id="UP000800200"/>
    </source>
</evidence>
<dbReference type="EMBL" id="ML994676">
    <property type="protein sequence ID" value="KAF2178403.1"/>
    <property type="molecule type" value="Genomic_DNA"/>
</dbReference>
<dbReference type="Proteomes" id="UP000800200">
    <property type="component" value="Unassembled WGS sequence"/>
</dbReference>
<evidence type="ECO:0000313" key="2">
    <source>
        <dbReference type="EMBL" id="KAF2178403.1"/>
    </source>
</evidence>
<feature type="region of interest" description="Disordered" evidence="1">
    <location>
        <begin position="249"/>
        <end position="316"/>
    </location>
</feature>
<dbReference type="AlphaFoldDB" id="A0A6A6DHI7"/>
<organism evidence="2 3">
    <name type="scientific">Zopfia rhizophila CBS 207.26</name>
    <dbReference type="NCBI Taxonomy" id="1314779"/>
    <lineage>
        <taxon>Eukaryota</taxon>
        <taxon>Fungi</taxon>
        <taxon>Dikarya</taxon>
        <taxon>Ascomycota</taxon>
        <taxon>Pezizomycotina</taxon>
        <taxon>Dothideomycetes</taxon>
        <taxon>Dothideomycetes incertae sedis</taxon>
        <taxon>Zopfiaceae</taxon>
        <taxon>Zopfia</taxon>
    </lineage>
</organism>
<gene>
    <name evidence="2" type="ORF">K469DRAFT_754680</name>
</gene>